<dbReference type="Gene3D" id="1.10.150.20">
    <property type="entry name" value="5' to 3' exonuclease, C-terminal subdomain"/>
    <property type="match status" value="2"/>
</dbReference>
<dbReference type="InterPro" id="IPR013839">
    <property type="entry name" value="DNAligase_adenylation"/>
</dbReference>
<dbReference type="Pfam" id="PF12826">
    <property type="entry name" value="HHH_2"/>
    <property type="match status" value="1"/>
</dbReference>
<evidence type="ECO:0000256" key="8">
    <source>
        <dbReference type="ARBA" id="ARBA00023027"/>
    </source>
</evidence>
<dbReference type="InterPro" id="IPR036420">
    <property type="entry name" value="BRCT_dom_sf"/>
</dbReference>
<dbReference type="Pfam" id="PF01653">
    <property type="entry name" value="DNA_ligase_aden"/>
    <property type="match status" value="1"/>
</dbReference>
<feature type="domain" description="BRCT" evidence="14">
    <location>
        <begin position="715"/>
        <end position="798"/>
    </location>
</feature>
<evidence type="ECO:0000313" key="16">
    <source>
        <dbReference type="Proteomes" id="UP000249453"/>
    </source>
</evidence>
<evidence type="ECO:0000256" key="6">
    <source>
        <dbReference type="ARBA" id="ARBA00022833"/>
    </source>
</evidence>
<sequence>MKDQRDFFKKSGRLDYDELTHQQKINLIADDWLILEPQAHKASILAALNDSSPAFVDSLYEVGHKRFQKYSREVKKKLVQHFYTKIVGKLDEYLEIITQEIELAKKAYFELDDPKYTDAEYDALVGVARAFAGLKTEYAKFLKRIDKPGSKASAKFPPVRHARPMLSLDNAFSDEDVRDFVGSVYRFLGKLPDGSIGFTAEPKIDGLSISLRYQNGALVSAATRGDGTTGENVTANIRTISEIPQRLPADAPSVVEVRGEIYMTKSDFLALNEQMEAEGKQTYVNPRNTAAGSLRQLDPNVTAKRKLRFFAYAWGEMSDMPCDTQIGMVELFGSWGFPINPLMKRFSTVEGLVEHYRVIGLERPNLEYDIDGVVYKVDQLELQNRLGFRSRSPRWAIAHKFPAEQATTTLRGIDIQVGRTGALTPVARLTPITVGGVVVTNATLHNEDYIKGIGVKGEPIREGRDIRIGDTVIVQRAGDVIPQIVDVVMEKRPQDAVPFVFPHQCPVCNSHAVREEGEAVYRCTGGLTCPAQAVERIRHFVSRNAFDIEGLGEKQVELFFHADDENLRIKSPADIFTLQKRQARSLRKLENIEGFGATSVRNLYEAINGRREISLSRFLFALGIRHVGEVNAKRLARAYRSYSAFERAALEARAPMEGNRADKGNEAWQELTSVEGIGAIVAKAVIDFYDEPHNREALAALLAEVSPLDEEVRAATGSPVEGKTIVFTGSLERMSRDEAKAMAERYGAKTAGSVSKKTDLVVAGPGAGSKLARATELGIEVIDEDAWFTLVGEGRCLF</sequence>
<dbReference type="Gene3D" id="3.40.50.10190">
    <property type="entry name" value="BRCT domain"/>
    <property type="match status" value="1"/>
</dbReference>
<keyword evidence="6 12" id="KW-0862">Zinc</keyword>
<feature type="binding site" evidence="12">
    <location>
        <position position="508"/>
    </location>
    <ligand>
        <name>Zn(2+)</name>
        <dbReference type="ChEBI" id="CHEBI:29105"/>
    </ligand>
</feature>
<feature type="binding site" evidence="12">
    <location>
        <position position="400"/>
    </location>
    <ligand>
        <name>NAD(+)</name>
        <dbReference type="ChEBI" id="CHEBI:57540"/>
    </ligand>
</feature>
<evidence type="ECO:0000256" key="9">
    <source>
        <dbReference type="ARBA" id="ARBA00023204"/>
    </source>
</evidence>
<comment type="function">
    <text evidence="1 12">DNA ligase that catalyzes the formation of phosphodiester linkages between 5'-phosphoryl and 3'-hydroxyl groups in double-stranded DNA using NAD as a coenzyme and as the energy source for the reaction. It is essential for DNA replication and repair of damaged DNA.</text>
</comment>
<comment type="cofactor">
    <cofactor evidence="12">
        <name>Mg(2+)</name>
        <dbReference type="ChEBI" id="CHEBI:18420"/>
    </cofactor>
    <cofactor evidence="12">
        <name>Mn(2+)</name>
        <dbReference type="ChEBI" id="CHEBI:29035"/>
    </cofactor>
</comment>
<evidence type="ECO:0000256" key="13">
    <source>
        <dbReference type="RuleBase" id="RU000618"/>
    </source>
</evidence>
<evidence type="ECO:0000313" key="15">
    <source>
        <dbReference type="EMBL" id="RAK32147.1"/>
    </source>
</evidence>
<dbReference type="GO" id="GO:0006281">
    <property type="term" value="P:DNA repair"/>
    <property type="evidence" value="ECO:0007669"/>
    <property type="project" value="UniProtKB-KW"/>
</dbReference>
<feature type="binding site" evidence="12">
    <location>
        <begin position="167"/>
        <end position="168"/>
    </location>
    <ligand>
        <name>NAD(+)</name>
        <dbReference type="ChEBI" id="CHEBI:57540"/>
    </ligand>
</feature>
<keyword evidence="8 12" id="KW-0520">NAD</keyword>
<feature type="active site" description="N6-AMP-lysine intermediate" evidence="12">
    <location>
        <position position="203"/>
    </location>
</feature>
<dbReference type="Pfam" id="PF00533">
    <property type="entry name" value="BRCT"/>
    <property type="match status" value="1"/>
</dbReference>
<dbReference type="InterPro" id="IPR001679">
    <property type="entry name" value="DNA_ligase"/>
</dbReference>
<dbReference type="InterPro" id="IPR018239">
    <property type="entry name" value="DNA_ligase_AS"/>
</dbReference>
<dbReference type="Pfam" id="PF03120">
    <property type="entry name" value="OB_DNA_ligase"/>
    <property type="match status" value="1"/>
</dbReference>
<comment type="similarity">
    <text evidence="12">Belongs to the NAD-dependent DNA ligase family. LigA subfamily.</text>
</comment>
<dbReference type="NCBIfam" id="TIGR00575">
    <property type="entry name" value="dnlj"/>
    <property type="match status" value="1"/>
</dbReference>
<dbReference type="GO" id="GO:0005829">
    <property type="term" value="C:cytosol"/>
    <property type="evidence" value="ECO:0007669"/>
    <property type="project" value="TreeGrafter"/>
</dbReference>
<dbReference type="InterPro" id="IPR003583">
    <property type="entry name" value="Hlx-hairpin-Hlx_DNA-bd_motif"/>
</dbReference>
<dbReference type="InterPro" id="IPR013840">
    <property type="entry name" value="DNAligase_N"/>
</dbReference>
<dbReference type="GO" id="GO:0046872">
    <property type="term" value="F:metal ion binding"/>
    <property type="evidence" value="ECO:0007669"/>
    <property type="project" value="UniProtKB-KW"/>
</dbReference>
<feature type="binding site" evidence="12">
    <location>
        <position position="224"/>
    </location>
    <ligand>
        <name>NAD(+)</name>
        <dbReference type="ChEBI" id="CHEBI:57540"/>
    </ligand>
</feature>
<accession>A0A364JXG5</accession>
<organism evidence="15 16">
    <name type="scientific">Falsochrobactrum ovis</name>
    <dbReference type="NCBI Taxonomy" id="1293442"/>
    <lineage>
        <taxon>Bacteria</taxon>
        <taxon>Pseudomonadati</taxon>
        <taxon>Pseudomonadota</taxon>
        <taxon>Alphaproteobacteria</taxon>
        <taxon>Hyphomicrobiales</taxon>
        <taxon>Brucellaceae</taxon>
        <taxon>Falsochrobactrum</taxon>
    </lineage>
</organism>
<dbReference type="PROSITE" id="PS01056">
    <property type="entry name" value="DNA_LIGASE_N2"/>
    <property type="match status" value="1"/>
</dbReference>
<evidence type="ECO:0000256" key="2">
    <source>
        <dbReference type="ARBA" id="ARBA00022598"/>
    </source>
</evidence>
<keyword evidence="9 12" id="KW-0234">DNA repair</keyword>
<dbReference type="PROSITE" id="PS01055">
    <property type="entry name" value="DNA_LIGASE_N1"/>
    <property type="match status" value="1"/>
</dbReference>
<dbReference type="InterPro" id="IPR004150">
    <property type="entry name" value="NAD_DNA_ligase_OB"/>
</dbReference>
<reference evidence="15 16" key="1">
    <citation type="submission" date="2018-06" db="EMBL/GenBank/DDBJ databases">
        <title>Genomic Encyclopedia of Type Strains, Phase IV (KMG-IV): sequencing the most valuable type-strain genomes for metagenomic binning, comparative biology and taxonomic classification.</title>
        <authorList>
            <person name="Goeker M."/>
        </authorList>
    </citation>
    <scope>NUCLEOTIDE SEQUENCE [LARGE SCALE GENOMIC DNA]</scope>
    <source>
        <strain evidence="15 16">DSM 26720</strain>
    </source>
</reference>
<evidence type="ECO:0000256" key="4">
    <source>
        <dbReference type="ARBA" id="ARBA00022723"/>
    </source>
</evidence>
<dbReference type="PIRSF" id="PIRSF001604">
    <property type="entry name" value="LigA"/>
    <property type="match status" value="1"/>
</dbReference>
<keyword evidence="2 12" id="KW-0436">Ligase</keyword>
<dbReference type="SUPFAM" id="SSF47781">
    <property type="entry name" value="RuvA domain 2-like"/>
    <property type="match status" value="1"/>
</dbReference>
<feature type="binding site" evidence="12">
    <location>
        <position position="529"/>
    </location>
    <ligand>
        <name>Zn(2+)</name>
        <dbReference type="ChEBI" id="CHEBI:29105"/>
    </ligand>
</feature>
<dbReference type="HAMAP" id="MF_01588">
    <property type="entry name" value="DNA_ligase_A"/>
    <property type="match status" value="1"/>
</dbReference>
<dbReference type="SUPFAM" id="SSF52113">
    <property type="entry name" value="BRCT domain"/>
    <property type="match status" value="1"/>
</dbReference>
<feature type="binding site" evidence="12">
    <location>
        <position position="260"/>
    </location>
    <ligand>
        <name>NAD(+)</name>
        <dbReference type="ChEBI" id="CHEBI:57540"/>
    </ligand>
</feature>
<dbReference type="Gene3D" id="2.40.50.140">
    <property type="entry name" value="Nucleic acid-binding proteins"/>
    <property type="match status" value="1"/>
</dbReference>
<dbReference type="EC" id="6.5.1.2" evidence="12 13"/>
<dbReference type="PANTHER" id="PTHR23389">
    <property type="entry name" value="CHROMOSOME TRANSMISSION FIDELITY FACTOR 18"/>
    <property type="match status" value="1"/>
</dbReference>
<dbReference type="InterPro" id="IPR010994">
    <property type="entry name" value="RuvA_2-like"/>
</dbReference>
<dbReference type="FunFam" id="3.30.470.30:FF:000001">
    <property type="entry name" value="DNA ligase"/>
    <property type="match status" value="1"/>
</dbReference>
<dbReference type="InterPro" id="IPR004149">
    <property type="entry name" value="Znf_DNAligase_C4"/>
</dbReference>
<comment type="catalytic activity">
    <reaction evidence="11 12 13">
        <text>NAD(+) + (deoxyribonucleotide)n-3'-hydroxyl + 5'-phospho-(deoxyribonucleotide)m = (deoxyribonucleotide)n+m + AMP + beta-nicotinamide D-nucleotide.</text>
        <dbReference type="EC" id="6.5.1.2"/>
    </reaction>
</comment>
<keyword evidence="10 12" id="KW-0464">Manganese</keyword>
<dbReference type="CDD" id="cd17748">
    <property type="entry name" value="BRCT_DNA_ligase_like"/>
    <property type="match status" value="1"/>
</dbReference>
<dbReference type="PROSITE" id="PS50172">
    <property type="entry name" value="BRCT"/>
    <property type="match status" value="1"/>
</dbReference>
<dbReference type="CDD" id="cd00114">
    <property type="entry name" value="LIGANc"/>
    <property type="match status" value="1"/>
</dbReference>
<evidence type="ECO:0000256" key="11">
    <source>
        <dbReference type="ARBA" id="ARBA00034005"/>
    </source>
</evidence>
<dbReference type="SUPFAM" id="SSF50249">
    <property type="entry name" value="Nucleic acid-binding proteins"/>
    <property type="match status" value="1"/>
</dbReference>
<dbReference type="InterPro" id="IPR012340">
    <property type="entry name" value="NA-bd_OB-fold"/>
</dbReference>
<dbReference type="Proteomes" id="UP000249453">
    <property type="component" value="Unassembled WGS sequence"/>
</dbReference>
<dbReference type="GO" id="GO:0006260">
    <property type="term" value="P:DNA replication"/>
    <property type="evidence" value="ECO:0007669"/>
    <property type="project" value="UniProtKB-KW"/>
</dbReference>
<keyword evidence="16" id="KW-1185">Reference proteome</keyword>
<dbReference type="SUPFAM" id="SSF56091">
    <property type="entry name" value="DNA ligase/mRNA capping enzyme, catalytic domain"/>
    <property type="match status" value="1"/>
</dbReference>
<feature type="binding site" evidence="12">
    <location>
        <position position="376"/>
    </location>
    <ligand>
        <name>NAD(+)</name>
        <dbReference type="ChEBI" id="CHEBI:57540"/>
    </ligand>
</feature>
<comment type="caution">
    <text evidence="15">The sequence shown here is derived from an EMBL/GenBank/DDBJ whole genome shotgun (WGS) entry which is preliminary data.</text>
</comment>
<evidence type="ECO:0000256" key="12">
    <source>
        <dbReference type="HAMAP-Rule" id="MF_01588"/>
    </source>
</evidence>
<protein>
    <recommendedName>
        <fullName evidence="12 13">DNA ligase</fullName>
        <ecNumber evidence="12 13">6.5.1.2</ecNumber>
    </recommendedName>
    <alternativeName>
        <fullName evidence="12">Polydeoxyribonucleotide synthase [NAD(+)]</fullName>
    </alternativeName>
</protein>
<gene>
    <name evidence="12" type="primary">ligA</name>
    <name evidence="15" type="ORF">C7374_102144</name>
</gene>
<dbReference type="InterPro" id="IPR001357">
    <property type="entry name" value="BRCT_dom"/>
</dbReference>
<keyword evidence="7 12" id="KW-0460">Magnesium</keyword>
<evidence type="ECO:0000256" key="1">
    <source>
        <dbReference type="ARBA" id="ARBA00004067"/>
    </source>
</evidence>
<evidence type="ECO:0000256" key="7">
    <source>
        <dbReference type="ARBA" id="ARBA00022842"/>
    </source>
</evidence>
<dbReference type="InterPro" id="IPR033136">
    <property type="entry name" value="DNA_ligase_CS"/>
</dbReference>
<dbReference type="Gene3D" id="6.20.10.30">
    <property type="match status" value="1"/>
</dbReference>
<keyword evidence="3 12" id="KW-0235">DNA replication</keyword>
<proteinExistence type="inferred from homology"/>
<name>A0A364JXG5_9HYPH</name>
<dbReference type="SMART" id="SM00532">
    <property type="entry name" value="LIGANc"/>
    <property type="match status" value="1"/>
</dbReference>
<keyword evidence="4 12" id="KW-0479">Metal-binding</keyword>
<dbReference type="SMART" id="SM00278">
    <property type="entry name" value="HhH1"/>
    <property type="match status" value="4"/>
</dbReference>
<dbReference type="GO" id="GO:0003677">
    <property type="term" value="F:DNA binding"/>
    <property type="evidence" value="ECO:0007669"/>
    <property type="project" value="InterPro"/>
</dbReference>
<dbReference type="RefSeq" id="WP_245412578.1">
    <property type="nucleotide sequence ID" value="NZ_JBHEEY010000003.1"/>
</dbReference>
<dbReference type="EMBL" id="QLMK01000002">
    <property type="protein sequence ID" value="RAK32147.1"/>
    <property type="molecule type" value="Genomic_DNA"/>
</dbReference>
<evidence type="ECO:0000256" key="10">
    <source>
        <dbReference type="ARBA" id="ARBA00023211"/>
    </source>
</evidence>
<dbReference type="AlphaFoldDB" id="A0A364JXG5"/>
<dbReference type="Gene3D" id="3.30.470.30">
    <property type="entry name" value="DNA ligase/mRNA capping enzyme"/>
    <property type="match status" value="1"/>
</dbReference>
<feature type="binding site" evidence="12">
    <location>
        <position position="201"/>
    </location>
    <ligand>
        <name>NAD(+)</name>
        <dbReference type="ChEBI" id="CHEBI:57540"/>
    </ligand>
</feature>
<feature type="binding site" evidence="12">
    <location>
        <position position="505"/>
    </location>
    <ligand>
        <name>Zn(2+)</name>
        <dbReference type="ChEBI" id="CHEBI:29105"/>
    </ligand>
</feature>
<dbReference type="GO" id="GO:0003911">
    <property type="term" value="F:DNA ligase (NAD+) activity"/>
    <property type="evidence" value="ECO:0007669"/>
    <property type="project" value="UniProtKB-UniRule"/>
</dbReference>
<evidence type="ECO:0000256" key="5">
    <source>
        <dbReference type="ARBA" id="ARBA00022763"/>
    </source>
</evidence>
<evidence type="ECO:0000259" key="14">
    <source>
        <dbReference type="PROSITE" id="PS50172"/>
    </source>
</evidence>
<dbReference type="NCBIfam" id="NF005932">
    <property type="entry name" value="PRK07956.1"/>
    <property type="match status" value="1"/>
</dbReference>
<dbReference type="InterPro" id="IPR041663">
    <property type="entry name" value="DisA/LigA_HHH"/>
</dbReference>
<dbReference type="Pfam" id="PF03119">
    <property type="entry name" value="DNA_ligase_ZBD"/>
    <property type="match status" value="1"/>
</dbReference>
<comment type="caution">
    <text evidence="12">Lacks conserved residue(s) required for the propagation of feature annotation.</text>
</comment>
<dbReference type="SMART" id="SM00292">
    <property type="entry name" value="BRCT"/>
    <property type="match status" value="1"/>
</dbReference>
<dbReference type="PANTHER" id="PTHR23389:SF9">
    <property type="entry name" value="DNA LIGASE"/>
    <property type="match status" value="1"/>
</dbReference>
<evidence type="ECO:0000256" key="3">
    <source>
        <dbReference type="ARBA" id="ARBA00022705"/>
    </source>
</evidence>
<feature type="binding site" evidence="12">
    <location>
        <begin position="118"/>
        <end position="122"/>
    </location>
    <ligand>
        <name>NAD(+)</name>
        <dbReference type="ChEBI" id="CHEBI:57540"/>
    </ligand>
</feature>
<keyword evidence="5 12" id="KW-0227">DNA damage</keyword>